<dbReference type="EMBL" id="RFLV01000001">
    <property type="protein sequence ID" value="TIH10842.1"/>
    <property type="molecule type" value="Genomic_DNA"/>
</dbReference>
<reference evidence="1 2" key="1">
    <citation type="submission" date="2018-10" db="EMBL/GenBank/DDBJ databases">
        <title>Pseudomonas leptonychotis sp. nov., isolated from Weddell seals in Antarctica.</title>
        <authorList>
            <person name="Novakova D."/>
            <person name="Svec P."/>
            <person name="Kralova S."/>
            <person name="Kristofova L."/>
            <person name="Zeman M."/>
            <person name="Pantucek R."/>
            <person name="Maslanova I."/>
            <person name="Sedlacek I."/>
        </authorList>
    </citation>
    <scope>NUCLEOTIDE SEQUENCE [LARGE SCALE GENOMIC DNA]</scope>
    <source>
        <strain evidence="1 2">CCM 8849</strain>
    </source>
</reference>
<proteinExistence type="predicted"/>
<dbReference type="InterPro" id="IPR010270">
    <property type="entry name" value="Phage_P2_GpM"/>
</dbReference>
<accession>A0A4T2A3H3</accession>
<name>A0A4T2A3H3_9PSED</name>
<dbReference type="Proteomes" id="UP000307541">
    <property type="component" value="Unassembled WGS sequence"/>
</dbReference>
<evidence type="ECO:0000313" key="1">
    <source>
        <dbReference type="EMBL" id="TIH10842.1"/>
    </source>
</evidence>
<dbReference type="GO" id="GO:0004519">
    <property type="term" value="F:endonuclease activity"/>
    <property type="evidence" value="ECO:0007669"/>
    <property type="project" value="InterPro"/>
</dbReference>
<keyword evidence="2" id="KW-1185">Reference proteome</keyword>
<dbReference type="RefSeq" id="WP_136664120.1">
    <property type="nucleotide sequence ID" value="NZ_RFLV01000001.1"/>
</dbReference>
<gene>
    <name evidence="1" type="ORF">D8779_09245</name>
</gene>
<organism evidence="1 2">
    <name type="scientific">Pseudomonas leptonychotis</name>
    <dbReference type="NCBI Taxonomy" id="2448482"/>
    <lineage>
        <taxon>Bacteria</taxon>
        <taxon>Pseudomonadati</taxon>
        <taxon>Pseudomonadota</taxon>
        <taxon>Gammaproteobacteria</taxon>
        <taxon>Pseudomonadales</taxon>
        <taxon>Pseudomonadaceae</taxon>
        <taxon>Pseudomonas</taxon>
    </lineage>
</organism>
<evidence type="ECO:0000313" key="2">
    <source>
        <dbReference type="Proteomes" id="UP000307541"/>
    </source>
</evidence>
<dbReference type="Pfam" id="PF05944">
    <property type="entry name" value="Phage_term_smal"/>
    <property type="match status" value="1"/>
</dbReference>
<dbReference type="OrthoDB" id="8562788at2"/>
<sequence>MALTLAQRTQLRIRAAKEAAATAPAANMAGANSYELQLAQLAQHRARLKQVQSNQGKAELKALLLPEYEPYVQGVLAAGNGAQDEVLTTLMLWRIDAADYPGALAIAEYVIQHNLKMPDRFERTTGTLIAEEIAEAALKAQKAGDSFPLAILEEAARITAEQDMPDQARAKLHLAIGKAYGLLVDAETSQELDPINLKAAQVHLSRAIDLHSNCGGKKDLERVDRLLKKHAEPATPPAS</sequence>
<dbReference type="GO" id="GO:0003677">
    <property type="term" value="F:DNA binding"/>
    <property type="evidence" value="ECO:0007669"/>
    <property type="project" value="InterPro"/>
</dbReference>
<dbReference type="AlphaFoldDB" id="A0A4T2A3H3"/>
<comment type="caution">
    <text evidence="1">The sequence shown here is derived from an EMBL/GenBank/DDBJ whole genome shotgun (WGS) entry which is preliminary data.</text>
</comment>
<protein>
    <submittedName>
        <fullName evidence="1">Terminase</fullName>
    </submittedName>
</protein>